<dbReference type="NCBIfam" id="TIGR03506">
    <property type="entry name" value="FlgEFG_subfam"/>
    <property type="match status" value="1"/>
</dbReference>
<dbReference type="Pfam" id="PF00460">
    <property type="entry name" value="Flg_bb_rod"/>
    <property type="match status" value="1"/>
</dbReference>
<feature type="domain" description="Flagellar basal-body/hook protein C-terminal" evidence="6">
    <location>
        <begin position="230"/>
        <end position="272"/>
    </location>
</feature>
<keyword evidence="9" id="KW-1185">Reference proteome</keyword>
<organism evidence="8 9">
    <name type="scientific">Cohaesibacter celericrescens</name>
    <dbReference type="NCBI Taxonomy" id="2067669"/>
    <lineage>
        <taxon>Bacteria</taxon>
        <taxon>Pseudomonadati</taxon>
        <taxon>Pseudomonadota</taxon>
        <taxon>Alphaproteobacteria</taxon>
        <taxon>Hyphomicrobiales</taxon>
        <taxon>Cohaesibacteraceae</taxon>
    </lineage>
</organism>
<keyword evidence="3 4" id="KW-0975">Bacterial flagellum</keyword>
<comment type="caution">
    <text evidence="8">The sequence shown here is derived from an EMBL/GenBank/DDBJ whole genome shotgun (WGS) entry which is preliminary data.</text>
</comment>
<evidence type="ECO:0000256" key="4">
    <source>
        <dbReference type="RuleBase" id="RU362116"/>
    </source>
</evidence>
<sequence>MNFNWHGSCLINHERTMLGSERAHHSGTKWLTVMDNSQLIGLSRQMVLQRKMDVIANNLANINTSGYKADNLMFEEYVMPVARMNEFRPSDRELSYVHDDRIAHQFSAGSVIDTGNPVNAAFNDTDSFFTIQTPGGDRYTRNGEFDINAQGQLVTTDGYPVMGQDGPIIFTTEDTNVNITRDGQITSDRGDVGRFSVVTFADKQALKKEGRSLFAGENPTPVEQPNILGGRIEQSNVKGVVEISRMIEVTRSYASLAKSLSQTSELRQTAIDTLGKLSA</sequence>
<proteinExistence type="inferred from homology"/>
<dbReference type="SUPFAM" id="SSF117143">
    <property type="entry name" value="Flagellar hook protein flgE"/>
    <property type="match status" value="1"/>
</dbReference>
<evidence type="ECO:0000259" key="5">
    <source>
        <dbReference type="Pfam" id="PF00460"/>
    </source>
</evidence>
<dbReference type="InterPro" id="IPR037925">
    <property type="entry name" value="FlgE/F/G-like"/>
</dbReference>
<protein>
    <submittedName>
        <fullName evidence="8">Uncharacterized protein</fullName>
    </submittedName>
</protein>
<evidence type="ECO:0000259" key="7">
    <source>
        <dbReference type="Pfam" id="PF22692"/>
    </source>
</evidence>
<dbReference type="InterPro" id="IPR010930">
    <property type="entry name" value="Flg_bb/hook_C_dom"/>
</dbReference>
<comment type="similarity">
    <text evidence="2 4">Belongs to the flagella basal body rod proteins family.</text>
</comment>
<dbReference type="PANTHER" id="PTHR30435">
    <property type="entry name" value="FLAGELLAR PROTEIN"/>
    <property type="match status" value="1"/>
</dbReference>
<dbReference type="InterPro" id="IPR019776">
    <property type="entry name" value="Flagellar_basal_body_rod_CS"/>
</dbReference>
<dbReference type="InterPro" id="IPR020013">
    <property type="entry name" value="Flagellar_FlgE/F/G"/>
</dbReference>
<evidence type="ECO:0000256" key="1">
    <source>
        <dbReference type="ARBA" id="ARBA00004117"/>
    </source>
</evidence>
<evidence type="ECO:0000313" key="9">
    <source>
        <dbReference type="Proteomes" id="UP000234881"/>
    </source>
</evidence>
<dbReference type="Pfam" id="PF22692">
    <property type="entry name" value="LlgE_F_G_D1"/>
    <property type="match status" value="1"/>
</dbReference>
<dbReference type="AlphaFoldDB" id="A0A2N5XWG1"/>
<gene>
    <name evidence="8" type="ORF">C0081_00950</name>
</gene>
<dbReference type="InterPro" id="IPR053967">
    <property type="entry name" value="LlgE_F_G-like_D1"/>
</dbReference>
<name>A0A2N5XWG1_9HYPH</name>
<dbReference type="GO" id="GO:0009425">
    <property type="term" value="C:bacterial-type flagellum basal body"/>
    <property type="evidence" value="ECO:0007669"/>
    <property type="project" value="UniProtKB-SubCell"/>
</dbReference>
<accession>A0A2N5XWG1</accession>
<reference evidence="8 9" key="1">
    <citation type="submission" date="2018-01" db="EMBL/GenBank/DDBJ databases">
        <title>The draft genome sequence of Cohaesibacter sp. H1304.</title>
        <authorList>
            <person name="Wang N.-N."/>
            <person name="Du Z.-J."/>
        </authorList>
    </citation>
    <scope>NUCLEOTIDE SEQUENCE [LARGE SCALE GENOMIC DNA]</scope>
    <source>
        <strain evidence="8 9">H1304</strain>
    </source>
</reference>
<dbReference type="PROSITE" id="PS00588">
    <property type="entry name" value="FLAGELLA_BB_ROD"/>
    <property type="match status" value="1"/>
</dbReference>
<dbReference type="EMBL" id="PKUQ01000001">
    <property type="protein sequence ID" value="PLW78842.1"/>
    <property type="molecule type" value="Genomic_DNA"/>
</dbReference>
<dbReference type="Proteomes" id="UP000234881">
    <property type="component" value="Unassembled WGS sequence"/>
</dbReference>
<dbReference type="PANTHER" id="PTHR30435:SF19">
    <property type="entry name" value="FLAGELLAR BASAL-BODY ROD PROTEIN FLGG"/>
    <property type="match status" value="1"/>
</dbReference>
<dbReference type="Pfam" id="PF06429">
    <property type="entry name" value="Flg_bbr_C"/>
    <property type="match status" value="1"/>
</dbReference>
<dbReference type="OrthoDB" id="9804559at2"/>
<evidence type="ECO:0000256" key="2">
    <source>
        <dbReference type="ARBA" id="ARBA00009677"/>
    </source>
</evidence>
<comment type="subcellular location">
    <subcellularLocation>
        <location evidence="1 4">Bacterial flagellum basal body</location>
    </subcellularLocation>
</comment>
<dbReference type="InterPro" id="IPR001444">
    <property type="entry name" value="Flag_bb_rod_N"/>
</dbReference>
<evidence type="ECO:0000313" key="8">
    <source>
        <dbReference type="EMBL" id="PLW78842.1"/>
    </source>
</evidence>
<evidence type="ECO:0000259" key="6">
    <source>
        <dbReference type="Pfam" id="PF06429"/>
    </source>
</evidence>
<dbReference type="GO" id="GO:0071978">
    <property type="term" value="P:bacterial-type flagellum-dependent swarming motility"/>
    <property type="evidence" value="ECO:0007669"/>
    <property type="project" value="TreeGrafter"/>
</dbReference>
<feature type="domain" description="Flagellar hook protein FlgE/F/G-like D1" evidence="7">
    <location>
        <begin position="126"/>
        <end position="186"/>
    </location>
</feature>
<feature type="domain" description="Flagellar basal body rod protein N-terminal" evidence="5">
    <location>
        <begin position="40"/>
        <end position="68"/>
    </location>
</feature>
<evidence type="ECO:0000256" key="3">
    <source>
        <dbReference type="ARBA" id="ARBA00023143"/>
    </source>
</evidence>